<reference evidence="1" key="1">
    <citation type="journal article" date="2014" name="Front. Microbiol.">
        <title>High frequency of phylogenetically diverse reductive dehalogenase-homologous genes in deep subseafloor sedimentary metagenomes.</title>
        <authorList>
            <person name="Kawai M."/>
            <person name="Futagami T."/>
            <person name="Toyoda A."/>
            <person name="Takaki Y."/>
            <person name="Nishi S."/>
            <person name="Hori S."/>
            <person name="Arai W."/>
            <person name="Tsubouchi T."/>
            <person name="Morono Y."/>
            <person name="Uchiyama I."/>
            <person name="Ito T."/>
            <person name="Fujiyama A."/>
            <person name="Inagaki F."/>
            <person name="Takami H."/>
        </authorList>
    </citation>
    <scope>NUCLEOTIDE SEQUENCE</scope>
    <source>
        <strain evidence="1">Expedition CK06-06</strain>
    </source>
</reference>
<dbReference type="AlphaFoldDB" id="X1LQD8"/>
<evidence type="ECO:0000313" key="1">
    <source>
        <dbReference type="EMBL" id="GAI21567.1"/>
    </source>
</evidence>
<feature type="non-terminal residue" evidence="1">
    <location>
        <position position="62"/>
    </location>
</feature>
<gene>
    <name evidence="1" type="ORF">S06H3_31427</name>
</gene>
<dbReference type="EMBL" id="BARV01018609">
    <property type="protein sequence ID" value="GAI21567.1"/>
    <property type="molecule type" value="Genomic_DNA"/>
</dbReference>
<comment type="caution">
    <text evidence="1">The sequence shown here is derived from an EMBL/GenBank/DDBJ whole genome shotgun (WGS) entry which is preliminary data.</text>
</comment>
<accession>X1LQD8</accession>
<protein>
    <submittedName>
        <fullName evidence="1">Uncharacterized protein</fullName>
    </submittedName>
</protein>
<name>X1LQD8_9ZZZZ</name>
<sequence>MSLSEDIKDFGLDLGYSRVGITTADSFPDYIADLNSRRKMYNWYIQGVSQPIAGAAPKSVMP</sequence>
<organism evidence="1">
    <name type="scientific">marine sediment metagenome</name>
    <dbReference type="NCBI Taxonomy" id="412755"/>
    <lineage>
        <taxon>unclassified sequences</taxon>
        <taxon>metagenomes</taxon>
        <taxon>ecological metagenomes</taxon>
    </lineage>
</organism>
<proteinExistence type="predicted"/>